<dbReference type="PANTHER" id="PTHR12128">
    <property type="entry name" value="DIHYDRODIPICOLINATE SYNTHASE"/>
    <property type="match status" value="1"/>
</dbReference>
<evidence type="ECO:0000256" key="10">
    <source>
        <dbReference type="ARBA" id="ARBA00023270"/>
    </source>
</evidence>
<protein>
    <recommendedName>
        <fullName evidence="4 12">4-hydroxy-tetrahydrodipicolinate synthase</fullName>
        <shortName evidence="12">HTPA synthase</shortName>
        <ecNumber evidence="4 12">4.3.3.7</ecNumber>
    </recommendedName>
</protein>
<evidence type="ECO:0000313" key="17">
    <source>
        <dbReference type="Proteomes" id="UP000265955"/>
    </source>
</evidence>
<evidence type="ECO:0000256" key="9">
    <source>
        <dbReference type="ARBA" id="ARBA00023239"/>
    </source>
</evidence>
<keyword evidence="17" id="KW-1185">Reference proteome</keyword>
<evidence type="ECO:0000256" key="11">
    <source>
        <dbReference type="ARBA" id="ARBA00047836"/>
    </source>
</evidence>
<evidence type="ECO:0000256" key="12">
    <source>
        <dbReference type="HAMAP-Rule" id="MF_00418"/>
    </source>
</evidence>
<dbReference type="GO" id="GO:0019877">
    <property type="term" value="P:diaminopimelate biosynthetic process"/>
    <property type="evidence" value="ECO:0007669"/>
    <property type="project" value="UniProtKB-UniRule"/>
</dbReference>
<dbReference type="InterPro" id="IPR002220">
    <property type="entry name" value="DapA-like"/>
</dbReference>
<evidence type="ECO:0000313" key="16">
    <source>
        <dbReference type="EMBL" id="RJF95345.1"/>
    </source>
</evidence>
<dbReference type="PANTHER" id="PTHR12128:SF66">
    <property type="entry name" value="4-HYDROXY-2-OXOGLUTARATE ALDOLASE, MITOCHONDRIAL"/>
    <property type="match status" value="1"/>
</dbReference>
<evidence type="ECO:0000256" key="2">
    <source>
        <dbReference type="ARBA" id="ARBA00005120"/>
    </source>
</evidence>
<dbReference type="GO" id="GO:0008840">
    <property type="term" value="F:4-hydroxy-tetrahydrodipicolinate synthase activity"/>
    <property type="evidence" value="ECO:0007669"/>
    <property type="project" value="UniProtKB-UniRule"/>
</dbReference>
<reference evidence="17" key="1">
    <citation type="submission" date="2018-09" db="EMBL/GenBank/DDBJ databases">
        <authorList>
            <person name="Zhu H."/>
        </authorList>
    </citation>
    <scope>NUCLEOTIDE SEQUENCE [LARGE SCALE GENOMIC DNA]</scope>
    <source>
        <strain evidence="17">K1R23-30</strain>
    </source>
</reference>
<comment type="catalytic activity">
    <reaction evidence="11 12">
        <text>L-aspartate 4-semialdehyde + pyruvate = (2S,4S)-4-hydroxy-2,3,4,5-tetrahydrodipicolinate + H2O + H(+)</text>
        <dbReference type="Rhea" id="RHEA:34171"/>
        <dbReference type="ChEBI" id="CHEBI:15361"/>
        <dbReference type="ChEBI" id="CHEBI:15377"/>
        <dbReference type="ChEBI" id="CHEBI:15378"/>
        <dbReference type="ChEBI" id="CHEBI:67139"/>
        <dbReference type="ChEBI" id="CHEBI:537519"/>
        <dbReference type="EC" id="4.3.3.7"/>
    </reaction>
</comment>
<dbReference type="UniPathway" id="UPA00034">
    <property type="reaction ID" value="UER00017"/>
</dbReference>
<dbReference type="PROSITE" id="PS00666">
    <property type="entry name" value="DHDPS_2"/>
    <property type="match status" value="1"/>
</dbReference>
<comment type="caution">
    <text evidence="12">Was originally thought to be a dihydrodipicolinate synthase (DHDPS), catalyzing the condensation of (S)-aspartate-beta-semialdehyde [(S)-ASA] and pyruvate to dihydrodipicolinate (DHDP). However, it was shown in E.coli that the product of the enzymatic reaction is not dihydrodipicolinate but in fact (4S)-4-hydroxy-2,3,4,5-tetrahydro-(2S)-dipicolinic acid (HTPA), and that the consecutive dehydration reaction leading to DHDP is not spontaneous but catalyzed by DapB.</text>
</comment>
<proteinExistence type="inferred from homology"/>
<comment type="subunit">
    <text evidence="12">Homotetramer; dimer of dimers.</text>
</comment>
<dbReference type="EMBL" id="QYUO01000002">
    <property type="protein sequence ID" value="RJF95345.1"/>
    <property type="molecule type" value="Genomic_DNA"/>
</dbReference>
<keyword evidence="7 12" id="KW-0220">Diaminopimelate biosynthesis</keyword>
<dbReference type="NCBIfam" id="TIGR00674">
    <property type="entry name" value="dapA"/>
    <property type="match status" value="1"/>
</dbReference>
<dbReference type="HAMAP" id="MF_00418">
    <property type="entry name" value="DapA"/>
    <property type="match status" value="1"/>
</dbReference>
<feature type="site" description="Part of a proton relay during catalysis" evidence="12">
    <location>
        <position position="107"/>
    </location>
</feature>
<keyword evidence="10 12" id="KW-0704">Schiff base</keyword>
<evidence type="ECO:0000256" key="13">
    <source>
        <dbReference type="PIRNR" id="PIRNR001365"/>
    </source>
</evidence>
<accession>A0A3A3FLI9</accession>
<comment type="caution">
    <text evidence="16">The sequence shown here is derived from an EMBL/GenBank/DDBJ whole genome shotgun (WGS) entry which is preliminary data.</text>
</comment>
<dbReference type="InterPro" id="IPR020625">
    <property type="entry name" value="Schiff_base-form_aldolases_AS"/>
</dbReference>
<evidence type="ECO:0000256" key="14">
    <source>
        <dbReference type="PIRSR" id="PIRSR001365-1"/>
    </source>
</evidence>
<dbReference type="Pfam" id="PF00701">
    <property type="entry name" value="DHDPS"/>
    <property type="match status" value="1"/>
</dbReference>
<feature type="site" description="Part of a proton relay during catalysis" evidence="12">
    <location>
        <position position="45"/>
    </location>
</feature>
<keyword evidence="6 12" id="KW-0028">Amino-acid biosynthesis</keyword>
<dbReference type="GO" id="GO:0005737">
    <property type="term" value="C:cytoplasm"/>
    <property type="evidence" value="ECO:0007669"/>
    <property type="project" value="UniProtKB-SubCell"/>
</dbReference>
<dbReference type="InterPro" id="IPR005263">
    <property type="entry name" value="DapA"/>
</dbReference>
<dbReference type="OrthoDB" id="9782828at2"/>
<dbReference type="PROSITE" id="PS00665">
    <property type="entry name" value="DHDPS_1"/>
    <property type="match status" value="1"/>
</dbReference>
<name>A0A3A3FLI9_9BURK</name>
<evidence type="ECO:0000256" key="7">
    <source>
        <dbReference type="ARBA" id="ARBA00022915"/>
    </source>
</evidence>
<feature type="binding site" evidence="12 15">
    <location>
        <position position="201"/>
    </location>
    <ligand>
        <name>pyruvate</name>
        <dbReference type="ChEBI" id="CHEBI:15361"/>
    </ligand>
</feature>
<sequence length="290" mass="30482">MNGFSGIWVALATPFQQGEIDFAALGSLAARLYKDGAAGLVVCGSTGEASALSNSEQLAVLDAVLVAVPQCPVVMGIGGSNQQALVERLREIQARPVAGVLVPPPYYIRPSQEGIVAFFMALAQAATVPLILYNIPYRTGVAMSLATIRAIAEHPRIAAIKDCGGDPALTLQLITDRRLAVLAGEDGQIFSTLCLGGAGAIAAAAHIRTDLFVRMARAIAESRLDEARRLMFALSPLFATLFAEPNPGPLKAALEMMNLCSGDVRAPMQPASAALKREIAQVLDRLNAFS</sequence>
<feature type="active site" description="Schiff-base intermediate with substrate" evidence="12 14">
    <location>
        <position position="161"/>
    </location>
</feature>
<organism evidence="16 17">
    <name type="scientific">Noviherbaspirillum saxi</name>
    <dbReference type="NCBI Taxonomy" id="2320863"/>
    <lineage>
        <taxon>Bacteria</taxon>
        <taxon>Pseudomonadati</taxon>
        <taxon>Pseudomonadota</taxon>
        <taxon>Betaproteobacteria</taxon>
        <taxon>Burkholderiales</taxon>
        <taxon>Oxalobacteraceae</taxon>
        <taxon>Noviherbaspirillum</taxon>
    </lineage>
</organism>
<comment type="function">
    <text evidence="1 12">Catalyzes the condensation of (S)-aspartate-beta-semialdehyde [(S)-ASA] and pyruvate to 4-hydroxy-tetrahydrodipicolinate (HTPA).</text>
</comment>
<evidence type="ECO:0000256" key="6">
    <source>
        <dbReference type="ARBA" id="ARBA00022605"/>
    </source>
</evidence>
<keyword evidence="9 12" id="KW-0456">Lyase</keyword>
<dbReference type="AlphaFoldDB" id="A0A3A3FLI9"/>
<keyword evidence="8 12" id="KW-0457">Lysine biosynthesis</keyword>
<dbReference type="SMART" id="SM01130">
    <property type="entry name" value="DHDPS"/>
    <property type="match status" value="1"/>
</dbReference>
<dbReference type="InterPro" id="IPR020624">
    <property type="entry name" value="Schiff_base-form_aldolases_CS"/>
</dbReference>
<comment type="subcellular location">
    <subcellularLocation>
        <location evidence="12">Cytoplasm</location>
    </subcellularLocation>
</comment>
<dbReference type="CDD" id="cd00950">
    <property type="entry name" value="DHDPS"/>
    <property type="match status" value="1"/>
</dbReference>
<evidence type="ECO:0000256" key="3">
    <source>
        <dbReference type="ARBA" id="ARBA00007592"/>
    </source>
</evidence>
<dbReference type="Gene3D" id="3.20.20.70">
    <property type="entry name" value="Aldolase class I"/>
    <property type="match status" value="1"/>
</dbReference>
<feature type="binding site" evidence="12 15">
    <location>
        <position position="46"/>
    </location>
    <ligand>
        <name>pyruvate</name>
        <dbReference type="ChEBI" id="CHEBI:15361"/>
    </ligand>
</feature>
<evidence type="ECO:0000256" key="5">
    <source>
        <dbReference type="ARBA" id="ARBA00022490"/>
    </source>
</evidence>
<dbReference type="PIRSF" id="PIRSF001365">
    <property type="entry name" value="DHDPS"/>
    <property type="match status" value="1"/>
</dbReference>
<dbReference type="RefSeq" id="WP_119770495.1">
    <property type="nucleotide sequence ID" value="NZ_QYUO01000002.1"/>
</dbReference>
<dbReference type="GO" id="GO:0009089">
    <property type="term" value="P:lysine biosynthetic process via diaminopimelate"/>
    <property type="evidence" value="ECO:0007669"/>
    <property type="project" value="UniProtKB-UniRule"/>
</dbReference>
<dbReference type="EC" id="4.3.3.7" evidence="4 12"/>
<evidence type="ECO:0000256" key="1">
    <source>
        <dbReference type="ARBA" id="ARBA00003294"/>
    </source>
</evidence>
<dbReference type="PRINTS" id="PR00146">
    <property type="entry name" value="DHPICSNTHASE"/>
</dbReference>
<evidence type="ECO:0000256" key="4">
    <source>
        <dbReference type="ARBA" id="ARBA00012086"/>
    </source>
</evidence>
<dbReference type="InterPro" id="IPR013785">
    <property type="entry name" value="Aldolase_TIM"/>
</dbReference>
<keyword evidence="5 12" id="KW-0963">Cytoplasm</keyword>
<comment type="pathway">
    <text evidence="2 12">Amino-acid biosynthesis; L-lysine biosynthesis via DAP pathway; (S)-tetrahydrodipicolinate from L-aspartate: step 3/4.</text>
</comment>
<dbReference type="SUPFAM" id="SSF51569">
    <property type="entry name" value="Aldolase"/>
    <property type="match status" value="1"/>
</dbReference>
<feature type="active site" description="Proton donor/acceptor" evidence="12 14">
    <location>
        <position position="133"/>
    </location>
</feature>
<comment type="similarity">
    <text evidence="3 12 13">Belongs to the DapA family.</text>
</comment>
<dbReference type="Proteomes" id="UP000265955">
    <property type="component" value="Unassembled WGS sequence"/>
</dbReference>
<evidence type="ECO:0000256" key="8">
    <source>
        <dbReference type="ARBA" id="ARBA00023154"/>
    </source>
</evidence>
<gene>
    <name evidence="12 16" type="primary">dapA</name>
    <name evidence="16" type="ORF">D3871_18105</name>
</gene>
<evidence type="ECO:0000256" key="15">
    <source>
        <dbReference type="PIRSR" id="PIRSR001365-2"/>
    </source>
</evidence>